<dbReference type="Gene3D" id="3.50.50.60">
    <property type="entry name" value="FAD/NAD(P)-binding domain"/>
    <property type="match status" value="1"/>
</dbReference>
<evidence type="ECO:0000313" key="5">
    <source>
        <dbReference type="EMBL" id="KAL1857411.1"/>
    </source>
</evidence>
<dbReference type="PANTHER" id="PTHR43004">
    <property type="entry name" value="TRK SYSTEM POTASSIUM UPTAKE PROTEIN"/>
    <property type="match status" value="1"/>
</dbReference>
<keyword evidence="3" id="KW-0560">Oxidoreductase</keyword>
<dbReference type="InterPro" id="IPR002938">
    <property type="entry name" value="FAD-bd"/>
</dbReference>
<dbReference type="InterPro" id="IPR050641">
    <property type="entry name" value="RIFMO-like"/>
</dbReference>
<accession>A0ABR3WAD5</accession>
<evidence type="ECO:0000259" key="4">
    <source>
        <dbReference type="Pfam" id="PF01494"/>
    </source>
</evidence>
<feature type="domain" description="FAD-binding" evidence="4">
    <location>
        <begin position="9"/>
        <end position="377"/>
    </location>
</feature>
<dbReference type="Pfam" id="PF01494">
    <property type="entry name" value="FAD_binding_3"/>
    <property type="match status" value="1"/>
</dbReference>
<dbReference type="Gene3D" id="3.30.9.10">
    <property type="entry name" value="D-Amino Acid Oxidase, subunit A, domain 2"/>
    <property type="match status" value="1"/>
</dbReference>
<protein>
    <recommendedName>
        <fullName evidence="4">FAD-binding domain-containing protein</fullName>
    </recommendedName>
</protein>
<dbReference type="SUPFAM" id="SSF51905">
    <property type="entry name" value="FAD/NAD(P)-binding domain"/>
    <property type="match status" value="1"/>
</dbReference>
<evidence type="ECO:0000256" key="2">
    <source>
        <dbReference type="ARBA" id="ARBA00022827"/>
    </source>
</evidence>
<dbReference type="PRINTS" id="PR00420">
    <property type="entry name" value="RNGMNOXGNASE"/>
</dbReference>
<dbReference type="Gene3D" id="3.40.30.120">
    <property type="match status" value="1"/>
</dbReference>
<gene>
    <name evidence="5" type="ORF">Daus18300_010384</name>
</gene>
<dbReference type="InterPro" id="IPR036188">
    <property type="entry name" value="FAD/NAD-bd_sf"/>
</dbReference>
<dbReference type="Pfam" id="PF21274">
    <property type="entry name" value="Rng_hyd_C"/>
    <property type="match status" value="1"/>
</dbReference>
<evidence type="ECO:0000313" key="6">
    <source>
        <dbReference type="Proteomes" id="UP001583177"/>
    </source>
</evidence>
<reference evidence="5 6" key="1">
    <citation type="journal article" date="2024" name="IMA Fungus">
        <title>IMA Genome - F19 : A genome assembly and annotation guide to empower mycologists, including annotated draft genome sequences of Ceratocystis pirilliformis, Diaporthe australafricana, Fusarium ophioides, Paecilomyces lecythidis, and Sporothrix stenoceras.</title>
        <authorList>
            <person name="Aylward J."/>
            <person name="Wilson A.M."/>
            <person name="Visagie C.M."/>
            <person name="Spraker J."/>
            <person name="Barnes I."/>
            <person name="Buitendag C."/>
            <person name="Ceriani C."/>
            <person name="Del Mar Angel L."/>
            <person name="du Plessis D."/>
            <person name="Fuchs T."/>
            <person name="Gasser K."/>
            <person name="Kramer D."/>
            <person name="Li W."/>
            <person name="Munsamy K."/>
            <person name="Piso A."/>
            <person name="Price J.L."/>
            <person name="Sonnekus B."/>
            <person name="Thomas C."/>
            <person name="van der Nest A."/>
            <person name="van Dijk A."/>
            <person name="van Heerden A."/>
            <person name="van Vuuren N."/>
            <person name="Yilmaz N."/>
            <person name="Duong T.A."/>
            <person name="van der Merwe N.A."/>
            <person name="Wingfield M.J."/>
            <person name="Wingfield B.D."/>
        </authorList>
    </citation>
    <scope>NUCLEOTIDE SEQUENCE [LARGE SCALE GENOMIC DNA]</scope>
    <source>
        <strain evidence="5 6">CMW 18300</strain>
    </source>
</reference>
<keyword evidence="2" id="KW-0274">FAD</keyword>
<proteinExistence type="predicted"/>
<organism evidence="5 6">
    <name type="scientific">Diaporthe australafricana</name>
    <dbReference type="NCBI Taxonomy" id="127596"/>
    <lineage>
        <taxon>Eukaryota</taxon>
        <taxon>Fungi</taxon>
        <taxon>Dikarya</taxon>
        <taxon>Ascomycota</taxon>
        <taxon>Pezizomycotina</taxon>
        <taxon>Sordariomycetes</taxon>
        <taxon>Sordariomycetidae</taxon>
        <taxon>Diaporthales</taxon>
        <taxon>Diaporthaceae</taxon>
        <taxon>Diaporthe</taxon>
    </lineage>
</organism>
<comment type="caution">
    <text evidence="5">The sequence shown here is derived from an EMBL/GenBank/DDBJ whole genome shotgun (WGS) entry which is preliminary data.</text>
</comment>
<keyword evidence="6" id="KW-1185">Reference proteome</keyword>
<keyword evidence="1" id="KW-0285">Flavoprotein</keyword>
<dbReference type="EMBL" id="JAWRVE010000114">
    <property type="protein sequence ID" value="KAL1857411.1"/>
    <property type="molecule type" value="Genomic_DNA"/>
</dbReference>
<evidence type="ECO:0000256" key="3">
    <source>
        <dbReference type="ARBA" id="ARBA00023002"/>
    </source>
</evidence>
<sequence>MGGEEDIVKTDLLIVGAGPAGAALACFLGSHGLKGIMIAAAPGNADTPRAHITNMAGLECLRDIGLEAACVGASTGGDSMEHTRWCHSMAGAEFARIHSWGNDPARHGDYAAASPCAHVDLPQTELEPILTRRAVSAGWTMRFDTRLVTFVRPERDVIISEVMDGVTGRAYKIQSRFLFGCDGARSQVVRELDIPLIKKPGQGLALNIFVDADLSHLIPNRSGNLHWVFQPERDYPPWCWAVIVRMVRPWKEWMFICLPVPGADVSVDQFSPTEEECIARVKEIIGDDSVKVGIKDVSKWWINEIVAEYYSDGNVFCFGDATHRHPPFNGLGSNTCIQDAFNLAWKISYVMSGKAGPSLLDSFSTERQPVGQDVITRANQGLRDHTGWIQAMGMMDPDKDVRAKVLAEFDDPGPVGRRRRQDFQKGIEDTASEFHGLGIEMNQRYFSRAVYQADEAEGAAPPPPADPVKDLVISTYPGRRLPHAWLNERAPVEKFSTIDLAGHGRFCLLTGPGGHEWKAAAEKVGKAVGVEIMAYSIGWKQDYEDVYFDWARRRQVEEDGCVLVRPDRFVAWRSKEMIPDAAVKLEKVMRAVLSLE</sequence>
<dbReference type="Proteomes" id="UP001583177">
    <property type="component" value="Unassembled WGS sequence"/>
</dbReference>
<name>A0ABR3WAD5_9PEZI</name>
<dbReference type="PANTHER" id="PTHR43004:SF8">
    <property type="entry name" value="FAD-BINDING DOMAIN-CONTAINING PROTEIN-RELATED"/>
    <property type="match status" value="1"/>
</dbReference>
<evidence type="ECO:0000256" key="1">
    <source>
        <dbReference type="ARBA" id="ARBA00022630"/>
    </source>
</evidence>